<sequence length="170" mass="19862">MMADTLEWTLRSGRRRRVEIPKQGTKPVAFVKVLGIFRDLEVEKAKQALSERQWTSEEFLSPKMWPAEFEKPPPLSDAKRQCIRDAERVSPPPRPPLPTLIAKEWSDRVDAFFDLIHKPNQVSVALVLRWNRVNVHWDYRFFFRENLDCDAKATLLEGTAAAIRSTLWFN</sequence>
<dbReference type="AlphaFoldDB" id="A0A0G4HGM0"/>
<accession>A0A0G4HGM0</accession>
<proteinExistence type="predicted"/>
<reference evidence="1" key="1">
    <citation type="submission" date="2014-11" db="EMBL/GenBank/DDBJ databases">
        <authorList>
            <person name="Otto D Thomas"/>
            <person name="Naeem Raeece"/>
        </authorList>
    </citation>
    <scope>NUCLEOTIDE SEQUENCE</scope>
</reference>
<protein>
    <submittedName>
        <fullName evidence="1">Uncharacterized protein</fullName>
    </submittedName>
</protein>
<gene>
    <name evidence="1" type="ORF">Cvel_27378</name>
</gene>
<dbReference type="VEuPathDB" id="CryptoDB:Cvel_27378"/>
<evidence type="ECO:0000313" key="1">
    <source>
        <dbReference type="EMBL" id="CEM43233.1"/>
    </source>
</evidence>
<name>A0A0G4HGM0_9ALVE</name>
<dbReference type="EMBL" id="CDMZ01002637">
    <property type="protein sequence ID" value="CEM43233.1"/>
    <property type="molecule type" value="Genomic_DNA"/>
</dbReference>
<organism evidence="1">
    <name type="scientific">Chromera velia CCMP2878</name>
    <dbReference type="NCBI Taxonomy" id="1169474"/>
    <lineage>
        <taxon>Eukaryota</taxon>
        <taxon>Sar</taxon>
        <taxon>Alveolata</taxon>
        <taxon>Colpodellida</taxon>
        <taxon>Chromeraceae</taxon>
        <taxon>Chromera</taxon>
    </lineage>
</organism>